<gene>
    <name evidence="1" type="ORF">PIB30_056633</name>
</gene>
<evidence type="ECO:0000313" key="2">
    <source>
        <dbReference type="Proteomes" id="UP001341840"/>
    </source>
</evidence>
<comment type="caution">
    <text evidence="1">The sequence shown here is derived from an EMBL/GenBank/DDBJ whole genome shotgun (WGS) entry which is preliminary data.</text>
</comment>
<accession>A0ABU6RK29</accession>
<reference evidence="1 2" key="1">
    <citation type="journal article" date="2023" name="Plants (Basel)">
        <title>Bridging the Gap: Combining Genomics and Transcriptomics Approaches to Understand Stylosanthes scabra, an Orphan Legume from the Brazilian Caatinga.</title>
        <authorList>
            <person name="Ferreira-Neto J.R.C."/>
            <person name="da Silva M.D."/>
            <person name="Binneck E."/>
            <person name="de Melo N.F."/>
            <person name="da Silva R.H."/>
            <person name="de Melo A.L.T.M."/>
            <person name="Pandolfi V."/>
            <person name="Bustamante F.O."/>
            <person name="Brasileiro-Vidal A.C."/>
            <person name="Benko-Iseppon A.M."/>
        </authorList>
    </citation>
    <scope>NUCLEOTIDE SEQUENCE [LARGE SCALE GENOMIC DNA]</scope>
    <source>
        <tissue evidence="1">Leaves</tissue>
    </source>
</reference>
<evidence type="ECO:0000313" key="1">
    <source>
        <dbReference type="EMBL" id="MED6124171.1"/>
    </source>
</evidence>
<dbReference type="EMBL" id="JASCZI010030663">
    <property type="protein sequence ID" value="MED6124171.1"/>
    <property type="molecule type" value="Genomic_DNA"/>
</dbReference>
<dbReference type="Proteomes" id="UP001341840">
    <property type="component" value="Unassembled WGS sequence"/>
</dbReference>
<name>A0ABU6RK29_9FABA</name>
<feature type="non-terminal residue" evidence="1">
    <location>
        <position position="1"/>
    </location>
</feature>
<keyword evidence="2" id="KW-1185">Reference proteome</keyword>
<protein>
    <submittedName>
        <fullName evidence="1">Uncharacterized protein</fullName>
    </submittedName>
</protein>
<sequence length="102" mass="11157">KTSKDAHASVATPGSRPKALALRCIFLLNPPHSGGVSLEPDKGSTAATGNSAEDSAFAKVKVEYVVNGSSNAKICVMWKIKPRWLKTKQRRRRCSSLWRANY</sequence>
<organism evidence="1 2">
    <name type="scientific">Stylosanthes scabra</name>
    <dbReference type="NCBI Taxonomy" id="79078"/>
    <lineage>
        <taxon>Eukaryota</taxon>
        <taxon>Viridiplantae</taxon>
        <taxon>Streptophyta</taxon>
        <taxon>Embryophyta</taxon>
        <taxon>Tracheophyta</taxon>
        <taxon>Spermatophyta</taxon>
        <taxon>Magnoliopsida</taxon>
        <taxon>eudicotyledons</taxon>
        <taxon>Gunneridae</taxon>
        <taxon>Pentapetalae</taxon>
        <taxon>rosids</taxon>
        <taxon>fabids</taxon>
        <taxon>Fabales</taxon>
        <taxon>Fabaceae</taxon>
        <taxon>Papilionoideae</taxon>
        <taxon>50 kb inversion clade</taxon>
        <taxon>dalbergioids sensu lato</taxon>
        <taxon>Dalbergieae</taxon>
        <taxon>Pterocarpus clade</taxon>
        <taxon>Stylosanthes</taxon>
    </lineage>
</organism>
<proteinExistence type="predicted"/>